<protein>
    <submittedName>
        <fullName evidence="2">Uncharacterized protein</fullName>
    </submittedName>
</protein>
<dbReference type="Proteomes" id="UP001233999">
    <property type="component" value="Unassembled WGS sequence"/>
</dbReference>
<dbReference type="EMBL" id="JASPKZ010001615">
    <property type="protein sequence ID" value="KAJ9597375.1"/>
    <property type="molecule type" value="Genomic_DNA"/>
</dbReference>
<feature type="region of interest" description="Disordered" evidence="1">
    <location>
        <begin position="53"/>
        <end position="73"/>
    </location>
</feature>
<comment type="caution">
    <text evidence="2">The sequence shown here is derived from an EMBL/GenBank/DDBJ whole genome shotgun (WGS) entry which is preliminary data.</text>
</comment>
<accession>A0AAD8AER7</accession>
<evidence type="ECO:0000313" key="3">
    <source>
        <dbReference type="Proteomes" id="UP001233999"/>
    </source>
</evidence>
<dbReference type="AlphaFoldDB" id="A0AAD8AER7"/>
<evidence type="ECO:0000313" key="2">
    <source>
        <dbReference type="EMBL" id="KAJ9597375.1"/>
    </source>
</evidence>
<sequence>GGGLDGYNLKLSFVRIIQNLVRMRRQLTLEQRIYVCKCYYKYESARRIDKPRSKFETTGSVQNKKHTRGRDPIARVREDNISSIFYK</sequence>
<keyword evidence="3" id="KW-1185">Reference proteome</keyword>
<reference evidence="2" key="2">
    <citation type="submission" date="2023-05" db="EMBL/GenBank/DDBJ databases">
        <authorList>
            <person name="Fouks B."/>
        </authorList>
    </citation>
    <scope>NUCLEOTIDE SEQUENCE</scope>
    <source>
        <strain evidence="2">Stay&amp;Tobe</strain>
        <tissue evidence="2">Testes</tissue>
    </source>
</reference>
<gene>
    <name evidence="2" type="ORF">L9F63_011764</name>
</gene>
<evidence type="ECO:0000256" key="1">
    <source>
        <dbReference type="SAM" id="MobiDB-lite"/>
    </source>
</evidence>
<organism evidence="2 3">
    <name type="scientific">Diploptera punctata</name>
    <name type="common">Pacific beetle cockroach</name>
    <dbReference type="NCBI Taxonomy" id="6984"/>
    <lineage>
        <taxon>Eukaryota</taxon>
        <taxon>Metazoa</taxon>
        <taxon>Ecdysozoa</taxon>
        <taxon>Arthropoda</taxon>
        <taxon>Hexapoda</taxon>
        <taxon>Insecta</taxon>
        <taxon>Pterygota</taxon>
        <taxon>Neoptera</taxon>
        <taxon>Polyneoptera</taxon>
        <taxon>Dictyoptera</taxon>
        <taxon>Blattodea</taxon>
        <taxon>Blaberoidea</taxon>
        <taxon>Blaberidae</taxon>
        <taxon>Diplopterinae</taxon>
        <taxon>Diploptera</taxon>
    </lineage>
</organism>
<reference evidence="2" key="1">
    <citation type="journal article" date="2023" name="IScience">
        <title>Live-bearing cockroach genome reveals convergent evolutionary mechanisms linked to viviparity in insects and beyond.</title>
        <authorList>
            <person name="Fouks B."/>
            <person name="Harrison M.C."/>
            <person name="Mikhailova A.A."/>
            <person name="Marchal E."/>
            <person name="English S."/>
            <person name="Carruthers M."/>
            <person name="Jennings E.C."/>
            <person name="Chiamaka E.L."/>
            <person name="Frigard R.A."/>
            <person name="Pippel M."/>
            <person name="Attardo G.M."/>
            <person name="Benoit J.B."/>
            <person name="Bornberg-Bauer E."/>
            <person name="Tobe S.S."/>
        </authorList>
    </citation>
    <scope>NUCLEOTIDE SEQUENCE</scope>
    <source>
        <strain evidence="2">Stay&amp;Tobe</strain>
    </source>
</reference>
<name>A0AAD8AER7_DIPPU</name>
<feature type="non-terminal residue" evidence="2">
    <location>
        <position position="87"/>
    </location>
</feature>
<feature type="non-terminal residue" evidence="2">
    <location>
        <position position="1"/>
    </location>
</feature>
<proteinExistence type="predicted"/>